<feature type="non-terminal residue" evidence="1">
    <location>
        <position position="1"/>
    </location>
</feature>
<protein>
    <submittedName>
        <fullName evidence="1">Uncharacterized protein</fullName>
    </submittedName>
</protein>
<sequence>VLTPANRKITLNYCKLEEKYHIFTIAAQNCNNGITFSRSRKKIAIQKIESNQIELILSSDSALPSPTRSLSAFSRELIRLNEESHCLTDAIYNHTLFQTQLINMKKDINSTKDITEAELIVAITNLLFKPSDYNSIHRSNTINKLKELMLPFIRQ</sequence>
<evidence type="ECO:0000313" key="2">
    <source>
        <dbReference type="Proteomes" id="UP000285981"/>
    </source>
</evidence>
<evidence type="ECO:0000313" key="1">
    <source>
        <dbReference type="EMBL" id="RGS65340.1"/>
    </source>
</evidence>
<name>A0A412K8W9_9FIRM</name>
<reference evidence="1 2" key="1">
    <citation type="submission" date="2018-08" db="EMBL/GenBank/DDBJ databases">
        <title>A genome reference for cultivated species of the human gut microbiota.</title>
        <authorList>
            <person name="Zou Y."/>
            <person name="Xue W."/>
            <person name="Luo G."/>
        </authorList>
    </citation>
    <scope>NUCLEOTIDE SEQUENCE [LARGE SCALE GENOMIC DNA]</scope>
    <source>
        <strain evidence="1 2">AF21-25</strain>
    </source>
</reference>
<dbReference type="Proteomes" id="UP000285981">
    <property type="component" value="Unassembled WGS sequence"/>
</dbReference>
<dbReference type="InterPro" id="IPR018247">
    <property type="entry name" value="EF_Hand_1_Ca_BS"/>
</dbReference>
<dbReference type="PROSITE" id="PS00018">
    <property type="entry name" value="EF_HAND_1"/>
    <property type="match status" value="1"/>
</dbReference>
<organism evidence="1 2">
    <name type="scientific">Dorea formicigenerans</name>
    <dbReference type="NCBI Taxonomy" id="39486"/>
    <lineage>
        <taxon>Bacteria</taxon>
        <taxon>Bacillati</taxon>
        <taxon>Bacillota</taxon>
        <taxon>Clostridia</taxon>
        <taxon>Lachnospirales</taxon>
        <taxon>Lachnospiraceae</taxon>
        <taxon>Dorea</taxon>
    </lineage>
</organism>
<proteinExistence type="predicted"/>
<accession>A0A412K8W9</accession>
<gene>
    <name evidence="1" type="ORF">DWX78_15605</name>
</gene>
<comment type="caution">
    <text evidence="1">The sequence shown here is derived from an EMBL/GenBank/DDBJ whole genome shotgun (WGS) entry which is preliminary data.</text>
</comment>
<dbReference type="EMBL" id="QRVU01000161">
    <property type="protein sequence ID" value="RGS65340.1"/>
    <property type="molecule type" value="Genomic_DNA"/>
</dbReference>
<dbReference type="AlphaFoldDB" id="A0A412K8W9"/>